<sequence length="85" mass="9493">MAQRRAEGDGGGRDINDPAGRGVEIRSFRRFFMSAFVRSPPLRLEIALYERGHCFLEKNWAVLSGSELAEGPQHGSGDDNKDETR</sequence>
<keyword evidence="3" id="KW-1185">Reference proteome</keyword>
<feature type="compositionally biased region" description="Basic and acidic residues" evidence="1">
    <location>
        <begin position="1"/>
        <end position="16"/>
    </location>
</feature>
<comment type="caution">
    <text evidence="2">The sequence shown here is derived from an EMBL/GenBank/DDBJ whole genome shotgun (WGS) entry which is preliminary data.</text>
</comment>
<accession>A0A834HXV1</accession>
<evidence type="ECO:0000256" key="1">
    <source>
        <dbReference type="SAM" id="MobiDB-lite"/>
    </source>
</evidence>
<evidence type="ECO:0000313" key="3">
    <source>
        <dbReference type="Proteomes" id="UP000625711"/>
    </source>
</evidence>
<dbReference type="Proteomes" id="UP000625711">
    <property type="component" value="Unassembled WGS sequence"/>
</dbReference>
<dbReference type="AlphaFoldDB" id="A0A834HXV1"/>
<organism evidence="2 3">
    <name type="scientific">Rhynchophorus ferrugineus</name>
    <name type="common">Red palm weevil</name>
    <name type="synonym">Curculio ferrugineus</name>
    <dbReference type="NCBI Taxonomy" id="354439"/>
    <lineage>
        <taxon>Eukaryota</taxon>
        <taxon>Metazoa</taxon>
        <taxon>Ecdysozoa</taxon>
        <taxon>Arthropoda</taxon>
        <taxon>Hexapoda</taxon>
        <taxon>Insecta</taxon>
        <taxon>Pterygota</taxon>
        <taxon>Neoptera</taxon>
        <taxon>Endopterygota</taxon>
        <taxon>Coleoptera</taxon>
        <taxon>Polyphaga</taxon>
        <taxon>Cucujiformia</taxon>
        <taxon>Curculionidae</taxon>
        <taxon>Dryophthorinae</taxon>
        <taxon>Rhynchophorus</taxon>
    </lineage>
</organism>
<name>A0A834HXV1_RHYFE</name>
<feature type="region of interest" description="Disordered" evidence="1">
    <location>
        <begin position="1"/>
        <end position="20"/>
    </location>
</feature>
<evidence type="ECO:0000313" key="2">
    <source>
        <dbReference type="EMBL" id="KAF7270159.1"/>
    </source>
</evidence>
<reference evidence="2" key="1">
    <citation type="submission" date="2020-08" db="EMBL/GenBank/DDBJ databases">
        <title>Genome sequencing and assembly of the red palm weevil Rhynchophorus ferrugineus.</title>
        <authorList>
            <person name="Dias G.B."/>
            <person name="Bergman C.M."/>
            <person name="Manee M."/>
        </authorList>
    </citation>
    <scope>NUCLEOTIDE SEQUENCE</scope>
    <source>
        <strain evidence="2">AA-2017</strain>
        <tissue evidence="2">Whole larva</tissue>
    </source>
</reference>
<proteinExistence type="predicted"/>
<dbReference type="EMBL" id="JAACXV010014127">
    <property type="protein sequence ID" value="KAF7270159.1"/>
    <property type="molecule type" value="Genomic_DNA"/>
</dbReference>
<gene>
    <name evidence="2" type="ORF">GWI33_016849</name>
</gene>
<protein>
    <submittedName>
        <fullName evidence="2">Uncharacterized protein</fullName>
    </submittedName>
</protein>